<dbReference type="AlphaFoldDB" id="A0A853JCZ3"/>
<dbReference type="InterPro" id="IPR003959">
    <property type="entry name" value="ATPase_AAA_core"/>
</dbReference>
<name>A0A853JCZ3_9GAMM</name>
<dbReference type="Pfam" id="PF02617">
    <property type="entry name" value="ClpS"/>
    <property type="match status" value="1"/>
</dbReference>
<evidence type="ECO:0000259" key="4">
    <source>
        <dbReference type="SMART" id="SM00382"/>
    </source>
</evidence>
<dbReference type="SMART" id="SM00382">
    <property type="entry name" value="AAA"/>
    <property type="match status" value="1"/>
</dbReference>
<evidence type="ECO:0000256" key="1">
    <source>
        <dbReference type="ARBA" id="ARBA00006914"/>
    </source>
</evidence>
<comment type="caution">
    <text evidence="5">The sequence shown here is derived from an EMBL/GenBank/DDBJ whole genome shotgun (WGS) entry which is preliminary data.</text>
</comment>
<dbReference type="CDD" id="cd19481">
    <property type="entry name" value="RecA-like_protease"/>
    <property type="match status" value="1"/>
</dbReference>
<dbReference type="Gene3D" id="3.40.50.300">
    <property type="entry name" value="P-loop containing nucleotide triphosphate hydrolases"/>
    <property type="match status" value="1"/>
</dbReference>
<dbReference type="SUPFAM" id="SSF54736">
    <property type="entry name" value="ClpS-like"/>
    <property type="match status" value="1"/>
</dbReference>
<dbReference type="InterPro" id="IPR050221">
    <property type="entry name" value="26S_Proteasome_ATPase"/>
</dbReference>
<dbReference type="InterPro" id="IPR027417">
    <property type="entry name" value="P-loop_NTPase"/>
</dbReference>
<dbReference type="InterPro" id="IPR003769">
    <property type="entry name" value="ClpS_core"/>
</dbReference>
<dbReference type="Gene3D" id="1.10.8.60">
    <property type="match status" value="1"/>
</dbReference>
<dbReference type="InterPro" id="IPR003593">
    <property type="entry name" value="AAA+_ATPase"/>
</dbReference>
<proteinExistence type="inferred from homology"/>
<keyword evidence="6" id="KW-1185">Reference proteome</keyword>
<dbReference type="Gene3D" id="3.30.1390.10">
    <property type="match status" value="1"/>
</dbReference>
<feature type="domain" description="AAA+ ATPase" evidence="4">
    <location>
        <begin position="323"/>
        <end position="452"/>
    </location>
</feature>
<dbReference type="GO" id="GO:0006508">
    <property type="term" value="P:proteolysis"/>
    <property type="evidence" value="ECO:0007669"/>
    <property type="project" value="UniProtKB-KW"/>
</dbReference>
<dbReference type="Proteomes" id="UP000578091">
    <property type="component" value="Unassembled WGS sequence"/>
</dbReference>
<organism evidence="5 6">
    <name type="scientific">Luteimonas salinisoli</name>
    <dbReference type="NCBI Taxonomy" id="2752307"/>
    <lineage>
        <taxon>Bacteria</taxon>
        <taxon>Pseudomonadati</taxon>
        <taxon>Pseudomonadota</taxon>
        <taxon>Gammaproteobacteria</taxon>
        <taxon>Lysobacterales</taxon>
        <taxon>Lysobacteraceae</taxon>
        <taxon>Luteimonas</taxon>
    </lineage>
</organism>
<keyword evidence="5" id="KW-0378">Hydrolase</keyword>
<evidence type="ECO:0000256" key="2">
    <source>
        <dbReference type="ARBA" id="ARBA00022741"/>
    </source>
</evidence>
<dbReference type="GO" id="GO:0016887">
    <property type="term" value="F:ATP hydrolysis activity"/>
    <property type="evidence" value="ECO:0007669"/>
    <property type="project" value="InterPro"/>
</dbReference>
<reference evidence="5 6" key="1">
    <citation type="submission" date="2020-07" db="EMBL/GenBank/DDBJ databases">
        <title>Luteimonas sp. SJ-92.</title>
        <authorList>
            <person name="Huang X.-X."/>
            <person name="Xu L."/>
            <person name="Sun J.-Q."/>
        </authorList>
    </citation>
    <scope>NUCLEOTIDE SEQUENCE [LARGE SCALE GENOMIC DNA]</scope>
    <source>
        <strain evidence="5 6">SJ-92</strain>
    </source>
</reference>
<accession>A0A853JCZ3</accession>
<comment type="similarity">
    <text evidence="1">Belongs to the AAA ATPase family.</text>
</comment>
<gene>
    <name evidence="5" type="ORF">H0E84_12255</name>
</gene>
<dbReference type="PANTHER" id="PTHR23073">
    <property type="entry name" value="26S PROTEASOME REGULATORY SUBUNIT"/>
    <property type="match status" value="1"/>
</dbReference>
<dbReference type="GO" id="GO:0005524">
    <property type="term" value="F:ATP binding"/>
    <property type="evidence" value="ECO:0007669"/>
    <property type="project" value="UniProtKB-KW"/>
</dbReference>
<evidence type="ECO:0000313" key="5">
    <source>
        <dbReference type="EMBL" id="NZA27153.1"/>
    </source>
</evidence>
<sequence length="537" mass="58883">MKNAPEWIGDLSITLHDDDDTAFETVVALLRRCLGLDGASAVAWARHLHRNGQARLGPWSAPVARAIHGELLRLSAQYGCAGLRPVLEDASAEAQEPHRRASQKAHHLLGAHFGQWDSDSLQIVKREFPIYLRVDVQRAVEALTGSARRVGIHSRNRYEASDLAALLSERNNPKLVGALEFEDVDIGEDRPARLATNCLSLIEDVEVPLALWMNHRTDTGDMPQLGIELLAPPGEAAARRVAAILEAVESAVAEGQSYRGKILSLEASETYRGLSAQALTVHDRSVVTEDELILPREVRQALERHVVEFAADRPALKALGQPTRKGVLLYGPPGTGKTHTIRYLAHRLADHTTFLVTAEQAGLIDVYFRLARLFAPSILVIEDADLIARQRGSMDSVCEEALLNRLLNEMDGLRRDADIFVIMTTNRPETLETALVQRPGRIDHAIEVPVPDAACRRLLLQLYGDALEIAPDLQATLVDRTEGVSAAFIKEIARRLAQQSIRAGHPGRIEPGDMEAVLGEMLSERDGLSLRLMGGAG</sequence>
<dbReference type="InterPro" id="IPR014719">
    <property type="entry name" value="Ribosomal_bL12_C/ClpS-like"/>
</dbReference>
<evidence type="ECO:0000256" key="3">
    <source>
        <dbReference type="ARBA" id="ARBA00022840"/>
    </source>
</evidence>
<keyword evidence="5" id="KW-0645">Protease</keyword>
<dbReference type="GO" id="GO:0008233">
    <property type="term" value="F:peptidase activity"/>
    <property type="evidence" value="ECO:0007669"/>
    <property type="project" value="UniProtKB-KW"/>
</dbReference>
<keyword evidence="2" id="KW-0547">Nucleotide-binding</keyword>
<evidence type="ECO:0000313" key="6">
    <source>
        <dbReference type="Proteomes" id="UP000578091"/>
    </source>
</evidence>
<protein>
    <submittedName>
        <fullName evidence="5">ATP-dependent Clp protease adaptor ClpS</fullName>
    </submittedName>
</protein>
<dbReference type="EMBL" id="JACCKA010000072">
    <property type="protein sequence ID" value="NZA27153.1"/>
    <property type="molecule type" value="Genomic_DNA"/>
</dbReference>
<dbReference type="Pfam" id="PF00004">
    <property type="entry name" value="AAA"/>
    <property type="match status" value="1"/>
</dbReference>
<keyword evidence="3" id="KW-0067">ATP-binding</keyword>
<dbReference type="GO" id="GO:0030163">
    <property type="term" value="P:protein catabolic process"/>
    <property type="evidence" value="ECO:0007669"/>
    <property type="project" value="InterPro"/>
</dbReference>
<dbReference type="RefSeq" id="WP_180678928.1">
    <property type="nucleotide sequence ID" value="NZ_JACCKA010000072.1"/>
</dbReference>
<dbReference type="SUPFAM" id="SSF52540">
    <property type="entry name" value="P-loop containing nucleoside triphosphate hydrolases"/>
    <property type="match status" value="1"/>
</dbReference>